<reference evidence="1" key="1">
    <citation type="submission" date="2024-12" db="EMBL/GenBank/DDBJ databases">
        <authorList>
            <person name="Wu N."/>
        </authorList>
    </citation>
    <scope>NUCLEOTIDE SEQUENCE</scope>
    <source>
        <strain evidence="1">P15</strain>
    </source>
</reference>
<comment type="caution">
    <text evidence="1">The sequence shown here is derived from an EMBL/GenBank/DDBJ whole genome shotgun (WGS) entry which is preliminary data.</text>
</comment>
<protein>
    <submittedName>
        <fullName evidence="1">YjzC family protein</fullName>
    </submittedName>
</protein>
<dbReference type="EMBL" id="JBJURJ010000018">
    <property type="protein sequence ID" value="MFM9331339.1"/>
    <property type="molecule type" value="Genomic_DNA"/>
</dbReference>
<name>A0ACC7P2R4_9BACL</name>
<accession>A0ACC7P2R4</accession>
<sequence>MGEHSRYTVGQKAPNDGEYMEIGDHAVHMGINNPKHIYLKKGEHFPENTNDDRVWVKKDHAVTH</sequence>
<organism evidence="1 2">
    <name type="scientific">Paenibacillus mesotrionivorans</name>
    <dbReference type="NCBI Taxonomy" id="3160968"/>
    <lineage>
        <taxon>Bacteria</taxon>
        <taxon>Bacillati</taxon>
        <taxon>Bacillota</taxon>
        <taxon>Bacilli</taxon>
        <taxon>Bacillales</taxon>
        <taxon>Paenibacillaceae</taxon>
        <taxon>Paenibacillus</taxon>
    </lineage>
</organism>
<gene>
    <name evidence="1" type="ORF">ACI1P1_23885</name>
</gene>
<keyword evidence="2" id="KW-1185">Reference proteome</keyword>
<evidence type="ECO:0000313" key="1">
    <source>
        <dbReference type="EMBL" id="MFM9331339.1"/>
    </source>
</evidence>
<proteinExistence type="predicted"/>
<dbReference type="Proteomes" id="UP001631969">
    <property type="component" value="Unassembled WGS sequence"/>
</dbReference>
<evidence type="ECO:0000313" key="2">
    <source>
        <dbReference type="Proteomes" id="UP001631969"/>
    </source>
</evidence>